<evidence type="ECO:0000313" key="1">
    <source>
        <dbReference type="EMBL" id="MBD2529135.1"/>
    </source>
</evidence>
<keyword evidence="2" id="KW-1185">Reference proteome</keyword>
<sequence>MRIAVQNQIHLSFLGAKRVYHYKQLSPNLTLAHCGCNSVRLSAFQAIARYVLWMMVG</sequence>
<name>A0ABR8DIC3_9NOSO</name>
<proteinExistence type="predicted"/>
<organism evidence="1 2">
    <name type="scientific">Nostoc flagelliforme FACHB-838</name>
    <dbReference type="NCBI Taxonomy" id="2692904"/>
    <lineage>
        <taxon>Bacteria</taxon>
        <taxon>Bacillati</taxon>
        <taxon>Cyanobacteriota</taxon>
        <taxon>Cyanophyceae</taxon>
        <taxon>Nostocales</taxon>
        <taxon>Nostocaceae</taxon>
        <taxon>Nostoc</taxon>
    </lineage>
</organism>
<evidence type="ECO:0000313" key="2">
    <source>
        <dbReference type="Proteomes" id="UP000623440"/>
    </source>
</evidence>
<accession>A0ABR8DIC3</accession>
<gene>
    <name evidence="1" type="ORF">H6G97_05950</name>
</gene>
<protein>
    <recommendedName>
        <fullName evidence="3">Transposase</fullName>
    </recommendedName>
</protein>
<evidence type="ECO:0008006" key="3">
    <source>
        <dbReference type="Google" id="ProtNLM"/>
    </source>
</evidence>
<reference evidence="1 2" key="1">
    <citation type="journal article" date="2020" name="ISME J.">
        <title>Comparative genomics reveals insights into cyanobacterial evolution and habitat adaptation.</title>
        <authorList>
            <person name="Chen M.Y."/>
            <person name="Teng W.K."/>
            <person name="Zhao L."/>
            <person name="Hu C.X."/>
            <person name="Zhou Y.K."/>
            <person name="Han B.P."/>
            <person name="Song L.R."/>
            <person name="Shu W.S."/>
        </authorList>
    </citation>
    <scope>NUCLEOTIDE SEQUENCE [LARGE SCALE GENOMIC DNA]</scope>
    <source>
        <strain evidence="1 2">FACHB-838</strain>
    </source>
</reference>
<dbReference type="Proteomes" id="UP000623440">
    <property type="component" value="Unassembled WGS sequence"/>
</dbReference>
<comment type="caution">
    <text evidence="1">The sequence shown here is derived from an EMBL/GenBank/DDBJ whole genome shotgun (WGS) entry which is preliminary data.</text>
</comment>
<dbReference type="EMBL" id="JACJSI010000007">
    <property type="protein sequence ID" value="MBD2529135.1"/>
    <property type="molecule type" value="Genomic_DNA"/>
</dbReference>